<organism evidence="1 2">
    <name type="scientific">Candidatus Taylorbacteria bacterium RIFCSPLOWO2_12_FULL_43_20</name>
    <dbReference type="NCBI Taxonomy" id="1802332"/>
    <lineage>
        <taxon>Bacteria</taxon>
        <taxon>Candidatus Tayloriibacteriota</taxon>
    </lineage>
</organism>
<proteinExistence type="predicted"/>
<evidence type="ECO:0000313" key="2">
    <source>
        <dbReference type="Proteomes" id="UP000177269"/>
    </source>
</evidence>
<evidence type="ECO:0000313" key="1">
    <source>
        <dbReference type="EMBL" id="OHA42319.1"/>
    </source>
</evidence>
<evidence type="ECO:0008006" key="3">
    <source>
        <dbReference type="Google" id="ProtNLM"/>
    </source>
</evidence>
<accession>A0A1G2P3N0</accession>
<gene>
    <name evidence="1" type="ORF">A3G52_03950</name>
</gene>
<dbReference type="Proteomes" id="UP000177269">
    <property type="component" value="Unassembled WGS sequence"/>
</dbReference>
<name>A0A1G2P3N0_9BACT</name>
<dbReference type="EMBL" id="MHSK01000015">
    <property type="protein sequence ID" value="OHA42319.1"/>
    <property type="molecule type" value="Genomic_DNA"/>
</dbReference>
<reference evidence="1 2" key="1">
    <citation type="journal article" date="2016" name="Nat. Commun.">
        <title>Thousands of microbial genomes shed light on interconnected biogeochemical processes in an aquifer system.</title>
        <authorList>
            <person name="Anantharaman K."/>
            <person name="Brown C.T."/>
            <person name="Hug L.A."/>
            <person name="Sharon I."/>
            <person name="Castelle C.J."/>
            <person name="Probst A.J."/>
            <person name="Thomas B.C."/>
            <person name="Singh A."/>
            <person name="Wilkins M.J."/>
            <person name="Karaoz U."/>
            <person name="Brodie E.L."/>
            <person name="Williams K.H."/>
            <person name="Hubbard S.S."/>
            <person name="Banfield J.F."/>
        </authorList>
    </citation>
    <scope>NUCLEOTIDE SEQUENCE [LARGE SCALE GENOMIC DNA]</scope>
</reference>
<comment type="caution">
    <text evidence="1">The sequence shown here is derived from an EMBL/GenBank/DDBJ whole genome shotgun (WGS) entry which is preliminary data.</text>
</comment>
<dbReference type="AlphaFoldDB" id="A0A1G2P3N0"/>
<protein>
    <recommendedName>
        <fullName evidence="3">SpoVT-AbrB domain-containing protein</fullName>
    </recommendedName>
</protein>
<sequence>MARRKIEDKNVRSLIKNRQRNSYSLSLPIDIIRRFDWQHRQKLQLTIDKSRKRIIIEDWK</sequence>